<feature type="chain" id="PRO_5002175111" evidence="1">
    <location>
        <begin position="19"/>
        <end position="132"/>
    </location>
</feature>
<dbReference type="InterPro" id="IPR054816">
    <property type="entry name" value="Lipoprotein_mollicutes-type_CS"/>
</dbReference>
<sequence>MKKLLTLFGSLGLVASTAVVSVACKTPSQKMTANESDKAKEKEKLTSLASSAIKKETKKVKSHEEAASDLTGELFVTWDNLNKFENVKTETPTEILKRKQNEIAEKSVSLSSAPRTIDNSKHDISGWLGFFK</sequence>
<dbReference type="EMBL" id="JXQB01000001">
    <property type="protein sequence ID" value="KIM14064.1"/>
    <property type="molecule type" value="Genomic_DNA"/>
</dbReference>
<dbReference type="Proteomes" id="UP000031975">
    <property type="component" value="Unassembled WGS sequence"/>
</dbReference>
<evidence type="ECO:0000313" key="3">
    <source>
        <dbReference type="Proteomes" id="UP000031975"/>
    </source>
</evidence>
<evidence type="ECO:0000256" key="1">
    <source>
        <dbReference type="SAM" id="SignalP"/>
    </source>
</evidence>
<protein>
    <submittedName>
        <fullName evidence="2">Lipoprotein</fullName>
    </submittedName>
</protein>
<gene>
    <name evidence="2" type="ORF">MCGM508_03270</name>
</gene>
<dbReference type="NCBIfam" id="NF045726">
    <property type="entry name" value="XXplasma_LP"/>
    <property type="match status" value="1"/>
</dbReference>
<feature type="signal peptide" evidence="1">
    <location>
        <begin position="1"/>
        <end position="18"/>
    </location>
</feature>
<keyword evidence="1" id="KW-0732">Signal</keyword>
<dbReference type="PROSITE" id="PS51257">
    <property type="entry name" value="PROKAR_LIPOPROTEIN"/>
    <property type="match status" value="1"/>
</dbReference>
<accession>A0A0C3A1B5</accession>
<evidence type="ECO:0000313" key="2">
    <source>
        <dbReference type="EMBL" id="KIM14064.1"/>
    </source>
</evidence>
<proteinExistence type="predicted"/>
<keyword evidence="2" id="KW-0449">Lipoprotein</keyword>
<dbReference type="RefSeq" id="WP_052461488.1">
    <property type="nucleotide sequence ID" value="NZ_CP143995.1"/>
</dbReference>
<name>A0A0C3A1B5_MYCCA</name>
<dbReference type="NCBIfam" id="NF038029">
    <property type="entry name" value="LP_plasma"/>
    <property type="match status" value="1"/>
</dbReference>
<dbReference type="AlphaFoldDB" id="A0A0C3A1B5"/>
<organism evidence="2 3">
    <name type="scientific">Mycoplasma capricolum subsp. capricolum</name>
    <dbReference type="NCBI Taxonomy" id="40479"/>
    <lineage>
        <taxon>Bacteria</taxon>
        <taxon>Bacillati</taxon>
        <taxon>Mycoplasmatota</taxon>
        <taxon>Mollicutes</taxon>
        <taxon>Mycoplasmataceae</taxon>
        <taxon>Mycoplasma</taxon>
    </lineage>
</organism>
<comment type="caution">
    <text evidence="2">The sequence shown here is derived from an EMBL/GenBank/DDBJ whole genome shotgun (WGS) entry which is preliminary data.</text>
</comment>
<reference evidence="2 3" key="1">
    <citation type="submission" date="2015-01" db="EMBL/GenBank/DDBJ databases">
        <title>Draft Genome Sequence of Mycoplasma capricolum subsp. capricolum str. GM508D.</title>
        <authorList>
            <person name="Calcutt M.J."/>
            <person name="Foecking M.F."/>
        </authorList>
    </citation>
    <scope>NUCLEOTIDE SEQUENCE [LARGE SCALE GENOMIC DNA]</scope>
    <source>
        <strain evidence="2 3">GM508D</strain>
    </source>
</reference>